<name>A0A6C0HZQ3_9ZZZZ</name>
<reference evidence="1" key="1">
    <citation type="journal article" date="2020" name="Nature">
        <title>Giant virus diversity and host interactions through global metagenomics.</title>
        <authorList>
            <person name="Schulz F."/>
            <person name="Roux S."/>
            <person name="Paez-Espino D."/>
            <person name="Jungbluth S."/>
            <person name="Walsh D.A."/>
            <person name="Denef V.J."/>
            <person name="McMahon K.D."/>
            <person name="Konstantinidis K.T."/>
            <person name="Eloe-Fadrosh E.A."/>
            <person name="Kyrpides N.C."/>
            <person name="Woyke T."/>
        </authorList>
    </citation>
    <scope>NUCLEOTIDE SEQUENCE</scope>
    <source>
        <strain evidence="1">GVMAG-M-3300023184-182</strain>
    </source>
</reference>
<dbReference type="AlphaFoldDB" id="A0A6C0HZQ3"/>
<evidence type="ECO:0000313" key="1">
    <source>
        <dbReference type="EMBL" id="QHT85625.1"/>
    </source>
</evidence>
<dbReference type="EMBL" id="MN740043">
    <property type="protein sequence ID" value="QHT85625.1"/>
    <property type="molecule type" value="Genomic_DNA"/>
</dbReference>
<organism evidence="1">
    <name type="scientific">viral metagenome</name>
    <dbReference type="NCBI Taxonomy" id="1070528"/>
    <lineage>
        <taxon>unclassified sequences</taxon>
        <taxon>metagenomes</taxon>
        <taxon>organismal metagenomes</taxon>
    </lineage>
</organism>
<accession>A0A6C0HZQ3</accession>
<proteinExistence type="predicted"/>
<sequence>MTTIVILLIIILIFTILYGYYEFSNNITKSLIIKEGLDIAPPKQDITKVEYPQKLNQITSITSEGDFINFISGMYSICFTGKQNIDSISINPNNEIQVNSNAIILISNFSHLLNNIHTQPFNKLSVIFPNMIQNMYDYKALNELYYSSYTLNKSINSLKDDIINKHPGDNSYNPLSDPDNYIIYNGLLGILNKFTNNIKYFNNKYIPPANIVTQTEIGDDYNTSNYTPN</sequence>
<protein>
    <submittedName>
        <fullName evidence="1">Uncharacterized protein</fullName>
    </submittedName>
</protein>